<feature type="non-terminal residue" evidence="2">
    <location>
        <position position="1"/>
    </location>
</feature>
<evidence type="ECO:0000256" key="1">
    <source>
        <dbReference type="SAM" id="MobiDB-lite"/>
    </source>
</evidence>
<protein>
    <submittedName>
        <fullName evidence="2">Uncharacterized protein</fullName>
    </submittedName>
</protein>
<proteinExistence type="predicted"/>
<dbReference type="EMBL" id="CADCUT010000137">
    <property type="protein sequence ID" value="CAA9415808.1"/>
    <property type="molecule type" value="Genomic_DNA"/>
</dbReference>
<gene>
    <name evidence="2" type="ORF">AVDCRST_MAG03-2197</name>
</gene>
<dbReference type="AlphaFoldDB" id="A0A6J4PKJ7"/>
<name>A0A6J4PKJ7_9ACTN</name>
<organism evidence="2">
    <name type="scientific">uncultured Rubrobacteraceae bacterium</name>
    <dbReference type="NCBI Taxonomy" id="349277"/>
    <lineage>
        <taxon>Bacteria</taxon>
        <taxon>Bacillati</taxon>
        <taxon>Actinomycetota</taxon>
        <taxon>Rubrobacteria</taxon>
        <taxon>Rubrobacterales</taxon>
        <taxon>Rubrobacteraceae</taxon>
        <taxon>environmental samples</taxon>
    </lineage>
</organism>
<feature type="non-terminal residue" evidence="2">
    <location>
        <position position="171"/>
    </location>
</feature>
<evidence type="ECO:0000313" key="2">
    <source>
        <dbReference type="EMBL" id="CAA9415808.1"/>
    </source>
</evidence>
<accession>A0A6J4PKJ7</accession>
<feature type="compositionally biased region" description="Gly residues" evidence="1">
    <location>
        <begin position="136"/>
        <end position="149"/>
    </location>
</feature>
<reference evidence="2" key="1">
    <citation type="submission" date="2020-02" db="EMBL/GenBank/DDBJ databases">
        <authorList>
            <person name="Meier V. D."/>
        </authorList>
    </citation>
    <scope>NUCLEOTIDE SEQUENCE</scope>
    <source>
        <strain evidence="2">AVDCRST_MAG03</strain>
    </source>
</reference>
<sequence length="171" mass="18330">DGAAIGSRARVQGTEPIDHPIRRLHGYRRHRGRGRGLRQRAAVARGLGHVRGLGGMVHAARLASPGRQRHRLPLVRFGAGRARALFGRDLLARDRPRGVAADRLLPCDRGGRPAHHAGTQQHARLVPGLGRLLRGRAGGGRPRLPGPGGGHRDRRPRGLRLSGPPAATRGV</sequence>
<feature type="region of interest" description="Disordered" evidence="1">
    <location>
        <begin position="132"/>
        <end position="171"/>
    </location>
</feature>